<proteinExistence type="predicted"/>
<dbReference type="Pfam" id="PF01297">
    <property type="entry name" value="ZnuA"/>
    <property type="match status" value="1"/>
</dbReference>
<dbReference type="PANTHER" id="PTHR42953">
    <property type="entry name" value="HIGH-AFFINITY ZINC UPTAKE SYSTEM PROTEIN ZNUA-RELATED"/>
    <property type="match status" value="1"/>
</dbReference>
<dbReference type="Proteomes" id="UP001201273">
    <property type="component" value="Unassembled WGS sequence"/>
</dbReference>
<feature type="chain" id="PRO_5046269547" evidence="1">
    <location>
        <begin position="23"/>
        <end position="298"/>
    </location>
</feature>
<evidence type="ECO:0000313" key="2">
    <source>
        <dbReference type="EMBL" id="MCE2595441.1"/>
    </source>
</evidence>
<dbReference type="RefSeq" id="WP_233052945.1">
    <property type="nucleotide sequence ID" value="NZ_JAIMJA010000010.1"/>
</dbReference>
<keyword evidence="1" id="KW-0732">Signal</keyword>
<protein>
    <submittedName>
        <fullName evidence="2">Zinc ABC transporter substrate-binding protein</fullName>
    </submittedName>
</protein>
<dbReference type="InterPro" id="IPR050492">
    <property type="entry name" value="Bact_metal-bind_prot9"/>
</dbReference>
<sequence length="298" mass="32900">MLFNLTRLTGWLLALFSLPAHALTIFACQPDWASLAKVHAPEAEVFSATTAFQDPHFIQARPSLINKMRQADLVICSGAELEVGWLPELQRQSRNAKVSPGGEGLFFTTDYVAVLDKHDHVDRSMGDVHAGGNPHVQFAVADMINISQALSDKLQQLDPKRAAQYLQAGEAFRQRWAAKMLIWKNRALSLKGKKVVGYHATYRYLFAWLGMTQVADLEPKPGVSPTTAHLTQLAKLDPSNIYAIVYASHQNSQAAKWLAERTLLPTIVLPQSVGGNEQSHDLIALIDNSINLLLASSR</sequence>
<keyword evidence="3" id="KW-1185">Reference proteome</keyword>
<reference evidence="2 3" key="1">
    <citation type="journal article" date="2022" name="Environ. Microbiol. Rep.">
        <title>Eco-phylogenetic analyses reveal divergent evolution of vitamin B12 metabolism in the marine bacterial family 'Psychromonadaceae'.</title>
        <authorList>
            <person name="Jin X."/>
            <person name="Yang Y."/>
            <person name="Cao H."/>
            <person name="Gao B."/>
            <person name="Zhao Z."/>
        </authorList>
    </citation>
    <scope>NUCLEOTIDE SEQUENCE [LARGE SCALE GENOMIC DNA]</scope>
    <source>
        <strain evidence="2 3">MKS20</strain>
    </source>
</reference>
<evidence type="ECO:0000256" key="1">
    <source>
        <dbReference type="SAM" id="SignalP"/>
    </source>
</evidence>
<dbReference type="CDD" id="cd01145">
    <property type="entry name" value="TroA_c"/>
    <property type="match status" value="1"/>
</dbReference>
<dbReference type="PROSITE" id="PS51257">
    <property type="entry name" value="PROKAR_LIPOPROTEIN"/>
    <property type="match status" value="1"/>
</dbReference>
<dbReference type="EMBL" id="JAIMJA010000010">
    <property type="protein sequence ID" value="MCE2595441.1"/>
    <property type="molecule type" value="Genomic_DNA"/>
</dbReference>
<evidence type="ECO:0000313" key="3">
    <source>
        <dbReference type="Proteomes" id="UP001201273"/>
    </source>
</evidence>
<gene>
    <name evidence="2" type="ORF">K6Y31_11495</name>
</gene>
<dbReference type="SUPFAM" id="SSF53807">
    <property type="entry name" value="Helical backbone' metal receptor"/>
    <property type="match status" value="1"/>
</dbReference>
<name>A0ABS8W8V6_9GAMM</name>
<dbReference type="Gene3D" id="3.40.50.1980">
    <property type="entry name" value="Nitrogenase molybdenum iron protein domain"/>
    <property type="match status" value="2"/>
</dbReference>
<organism evidence="2 3">
    <name type="scientific">Motilimonas cestriensis</name>
    <dbReference type="NCBI Taxonomy" id="2742685"/>
    <lineage>
        <taxon>Bacteria</taxon>
        <taxon>Pseudomonadati</taxon>
        <taxon>Pseudomonadota</taxon>
        <taxon>Gammaproteobacteria</taxon>
        <taxon>Alteromonadales</taxon>
        <taxon>Alteromonadales genera incertae sedis</taxon>
        <taxon>Motilimonas</taxon>
    </lineage>
</organism>
<dbReference type="PANTHER" id="PTHR42953:SF2">
    <property type="entry name" value="ADHESION PROTEIN"/>
    <property type="match status" value="1"/>
</dbReference>
<accession>A0ABS8W8V6</accession>
<dbReference type="InterPro" id="IPR006127">
    <property type="entry name" value="ZnuA-like"/>
</dbReference>
<feature type="signal peptide" evidence="1">
    <location>
        <begin position="1"/>
        <end position="22"/>
    </location>
</feature>
<comment type="caution">
    <text evidence="2">The sequence shown here is derived from an EMBL/GenBank/DDBJ whole genome shotgun (WGS) entry which is preliminary data.</text>
</comment>